<evidence type="ECO:0000313" key="1">
    <source>
        <dbReference type="EMBL" id="MBD7970263.1"/>
    </source>
</evidence>
<evidence type="ECO:0000313" key="2">
    <source>
        <dbReference type="Proteomes" id="UP000608071"/>
    </source>
</evidence>
<reference evidence="1 2" key="1">
    <citation type="submission" date="2020-08" db="EMBL/GenBank/DDBJ databases">
        <title>A Genomic Blueprint of the Chicken Gut Microbiome.</title>
        <authorList>
            <person name="Gilroy R."/>
            <person name="Ravi A."/>
            <person name="Getino M."/>
            <person name="Pursley I."/>
            <person name="Horton D.L."/>
            <person name="Alikhan N.-F."/>
            <person name="Baker D."/>
            <person name="Gharbi K."/>
            <person name="Hall N."/>
            <person name="Watson M."/>
            <person name="Adriaenssens E.M."/>
            <person name="Foster-Nyarko E."/>
            <person name="Jarju S."/>
            <person name="Secka A."/>
            <person name="Antonio M."/>
            <person name="Oren A."/>
            <person name="Chaudhuri R."/>
            <person name="La Ragione R.M."/>
            <person name="Hildebrand F."/>
            <person name="Pallen M.J."/>
        </authorList>
    </citation>
    <scope>NUCLEOTIDE SEQUENCE [LARGE SCALE GENOMIC DNA]</scope>
    <source>
        <strain evidence="1 2">Sa2BVA9</strain>
    </source>
</reference>
<gene>
    <name evidence="1" type="ORF">H9647_19545</name>
</gene>
<dbReference type="Proteomes" id="UP000608071">
    <property type="component" value="Unassembled WGS sequence"/>
</dbReference>
<organism evidence="1 2">
    <name type="scientific">Paenibacillus gallinarum</name>
    <dbReference type="NCBI Taxonomy" id="2762232"/>
    <lineage>
        <taxon>Bacteria</taxon>
        <taxon>Bacillati</taxon>
        <taxon>Bacillota</taxon>
        <taxon>Bacilli</taxon>
        <taxon>Bacillales</taxon>
        <taxon>Paenibacillaceae</taxon>
        <taxon>Paenibacillus</taxon>
    </lineage>
</organism>
<protein>
    <submittedName>
        <fullName evidence="1">Uncharacterized protein</fullName>
    </submittedName>
</protein>
<proteinExistence type="predicted"/>
<accession>A0ABR8T3B2</accession>
<comment type="caution">
    <text evidence="1">The sequence shown here is derived from an EMBL/GenBank/DDBJ whole genome shotgun (WGS) entry which is preliminary data.</text>
</comment>
<sequence>MGFTKGSWDIFKPLIEALYPNSKFHQVHQGDFILIVEQFEDETYVHRIVPETGDLQTLDNWCLWMWKQNLWLQEPIKIIATWSLHTNKNGYYSVFDDYDVAIELMQLTGHTVVQGFSTDHPLPNVGKFYVDKDELIEDILNEEYMTQDLITDTTEVK</sequence>
<dbReference type="RefSeq" id="WP_191803179.1">
    <property type="nucleotide sequence ID" value="NZ_JACSQL010000011.1"/>
</dbReference>
<dbReference type="EMBL" id="JACSQL010000011">
    <property type="protein sequence ID" value="MBD7970263.1"/>
    <property type="molecule type" value="Genomic_DNA"/>
</dbReference>
<name>A0ABR8T3B2_9BACL</name>
<keyword evidence="2" id="KW-1185">Reference proteome</keyword>